<feature type="binding site" evidence="10">
    <location>
        <position position="178"/>
    </location>
    <ligand>
        <name>Zn(2+)</name>
        <dbReference type="ChEBI" id="CHEBI:29105"/>
        <note>catalytic</note>
    </ligand>
</feature>
<dbReference type="GO" id="GO:0008270">
    <property type="term" value="F:zinc ion binding"/>
    <property type="evidence" value="ECO:0007669"/>
    <property type="project" value="UniProtKB-UniRule"/>
</dbReference>
<dbReference type="FunFam" id="3.40.390.10:FF:000015">
    <property type="entry name" value="Meprin A subunit"/>
    <property type="match status" value="1"/>
</dbReference>
<dbReference type="EC" id="3.4.24.-" evidence="11"/>
<evidence type="ECO:0000256" key="1">
    <source>
        <dbReference type="ARBA" id="ARBA00022670"/>
    </source>
</evidence>
<evidence type="ECO:0000256" key="3">
    <source>
        <dbReference type="ARBA" id="ARBA00022729"/>
    </source>
</evidence>
<evidence type="ECO:0000256" key="2">
    <source>
        <dbReference type="ARBA" id="ARBA00022723"/>
    </source>
</evidence>
<keyword evidence="4 10" id="KW-0378">Hydrolase</keyword>
<protein>
    <recommendedName>
        <fullName evidence="11">Metalloendopeptidase</fullName>
        <ecNumber evidence="11">3.4.24.-</ecNumber>
    </recommendedName>
</protein>
<keyword evidence="5 10" id="KW-0862">Zinc</keyword>
<keyword evidence="2 10" id="KW-0479">Metal-binding</keyword>
<keyword evidence="1 10" id="KW-0645">Protease</keyword>
<evidence type="ECO:0000256" key="9">
    <source>
        <dbReference type="ARBA" id="ARBA00023180"/>
    </source>
</evidence>
<dbReference type="Proteomes" id="UP001566132">
    <property type="component" value="Unassembled WGS sequence"/>
</dbReference>
<dbReference type="SUPFAM" id="SSF55486">
    <property type="entry name" value="Metalloproteases ('zincins'), catalytic domain"/>
    <property type="match status" value="1"/>
</dbReference>
<evidence type="ECO:0000256" key="6">
    <source>
        <dbReference type="ARBA" id="ARBA00023049"/>
    </source>
</evidence>
<sequence>MTSIQNLYFLILLIHIYGAPLEFQDDTLPDLSYLGERIYRNPDPEIGKILENWNVSSEINPEEMGEYAEGDILFPARGRNGLVAENARWPNGEIPYEISGYFDIDALNQIKRAMNIYHKYTCLKFRKRKSSDGDYISITSSNTGCWSSVGRIGGKQEVNLQTPSCTTKVGTPMHELMHAAGFLHEQNRAERDDFVTIAWQNIKRGHEGNFDKADAEKVNGYGVAYDYRSVMHYSNKAFSVNGKPTIIPKDPSKGEKMGQREGFSKGDLTKINEMYKCPNKTSEVIGVEENLVIASENKENSHSSSLITAAQSILGWLFQKK</sequence>
<feature type="domain" description="Peptidase M12A" evidence="12">
    <location>
        <begin position="80"/>
        <end position="278"/>
    </location>
</feature>
<accession>A0ABD1ERC6</accession>
<dbReference type="EMBL" id="JBDJPC010000005">
    <property type="protein sequence ID" value="KAL1501328.1"/>
    <property type="molecule type" value="Genomic_DNA"/>
</dbReference>
<comment type="caution">
    <text evidence="13">The sequence shown here is derived from an EMBL/GenBank/DDBJ whole genome shotgun (WGS) entry which is preliminary data.</text>
</comment>
<comment type="caution">
    <text evidence="10">Lacks conserved residue(s) required for the propagation of feature annotation.</text>
</comment>
<keyword evidence="9" id="KW-0325">Glycoprotein</keyword>
<evidence type="ECO:0000313" key="14">
    <source>
        <dbReference type="Proteomes" id="UP001566132"/>
    </source>
</evidence>
<evidence type="ECO:0000256" key="7">
    <source>
        <dbReference type="ARBA" id="ARBA00023145"/>
    </source>
</evidence>
<keyword evidence="7" id="KW-0865">Zymogen</keyword>
<dbReference type="Pfam" id="PF01400">
    <property type="entry name" value="Astacin"/>
    <property type="match status" value="1"/>
</dbReference>
<dbReference type="CDD" id="cd04280">
    <property type="entry name" value="ZnMc_astacin_like"/>
    <property type="match status" value="1"/>
</dbReference>
<dbReference type="InterPro" id="IPR034035">
    <property type="entry name" value="Astacin-like_dom"/>
</dbReference>
<evidence type="ECO:0000256" key="8">
    <source>
        <dbReference type="ARBA" id="ARBA00023157"/>
    </source>
</evidence>
<gene>
    <name evidence="13" type="ORF">ABEB36_006670</name>
</gene>
<dbReference type="PROSITE" id="PS51864">
    <property type="entry name" value="ASTACIN"/>
    <property type="match status" value="1"/>
</dbReference>
<feature type="binding site" evidence="10">
    <location>
        <position position="174"/>
    </location>
    <ligand>
        <name>Zn(2+)</name>
        <dbReference type="ChEBI" id="CHEBI:29105"/>
        <note>catalytic</note>
    </ligand>
</feature>
<dbReference type="InterPro" id="IPR006026">
    <property type="entry name" value="Peptidase_Metallo"/>
</dbReference>
<evidence type="ECO:0000256" key="10">
    <source>
        <dbReference type="PROSITE-ProRule" id="PRU01211"/>
    </source>
</evidence>
<dbReference type="InterPro" id="IPR024079">
    <property type="entry name" value="MetalloPept_cat_dom_sf"/>
</dbReference>
<dbReference type="AlphaFoldDB" id="A0ABD1ERC6"/>
<feature type="binding site" evidence="10">
    <location>
        <position position="184"/>
    </location>
    <ligand>
        <name>Zn(2+)</name>
        <dbReference type="ChEBI" id="CHEBI:29105"/>
        <note>catalytic</note>
    </ligand>
</feature>
<evidence type="ECO:0000256" key="4">
    <source>
        <dbReference type="ARBA" id="ARBA00022801"/>
    </source>
</evidence>
<feature type="disulfide bond" evidence="10">
    <location>
        <begin position="122"/>
        <end position="277"/>
    </location>
</feature>
<reference evidence="13 14" key="1">
    <citation type="submission" date="2024-05" db="EMBL/GenBank/DDBJ databases">
        <title>Genetic variation in Jamaican populations of the coffee berry borer (Hypothenemus hampei).</title>
        <authorList>
            <person name="Errbii M."/>
            <person name="Myrie A."/>
        </authorList>
    </citation>
    <scope>NUCLEOTIDE SEQUENCE [LARGE SCALE GENOMIC DNA]</scope>
    <source>
        <strain evidence="13">JA-Hopewell-2020-01-JO</strain>
        <tissue evidence="13">Whole body</tissue>
    </source>
</reference>
<dbReference type="Gene3D" id="3.40.390.10">
    <property type="entry name" value="Collagenase (Catalytic Domain)"/>
    <property type="match status" value="1"/>
</dbReference>
<keyword evidence="8 10" id="KW-1015">Disulfide bond</keyword>
<name>A0ABD1ERC6_HYPHA</name>
<keyword evidence="6 10" id="KW-0482">Metalloprotease</keyword>
<keyword evidence="3 11" id="KW-0732">Signal</keyword>
<dbReference type="PRINTS" id="PR00480">
    <property type="entry name" value="ASTACIN"/>
</dbReference>
<proteinExistence type="predicted"/>
<dbReference type="GO" id="GO:0006508">
    <property type="term" value="P:proteolysis"/>
    <property type="evidence" value="ECO:0007669"/>
    <property type="project" value="UniProtKB-KW"/>
</dbReference>
<evidence type="ECO:0000256" key="5">
    <source>
        <dbReference type="ARBA" id="ARBA00022833"/>
    </source>
</evidence>
<dbReference type="InterPro" id="IPR001506">
    <property type="entry name" value="Peptidase_M12A"/>
</dbReference>
<dbReference type="SMART" id="SM00235">
    <property type="entry name" value="ZnMc"/>
    <property type="match status" value="1"/>
</dbReference>
<dbReference type="GO" id="GO:0004222">
    <property type="term" value="F:metalloendopeptidase activity"/>
    <property type="evidence" value="ECO:0007669"/>
    <property type="project" value="UniProtKB-UniRule"/>
</dbReference>
<feature type="active site" evidence="10">
    <location>
        <position position="175"/>
    </location>
</feature>
<feature type="signal peptide" evidence="11">
    <location>
        <begin position="1"/>
        <end position="18"/>
    </location>
</feature>
<evidence type="ECO:0000256" key="11">
    <source>
        <dbReference type="RuleBase" id="RU361183"/>
    </source>
</evidence>
<evidence type="ECO:0000313" key="13">
    <source>
        <dbReference type="EMBL" id="KAL1501328.1"/>
    </source>
</evidence>
<evidence type="ECO:0000259" key="12">
    <source>
        <dbReference type="PROSITE" id="PS51864"/>
    </source>
</evidence>
<dbReference type="PANTHER" id="PTHR10127">
    <property type="entry name" value="DISCOIDIN, CUB, EGF, LAMININ , AND ZINC METALLOPROTEASE DOMAIN CONTAINING"/>
    <property type="match status" value="1"/>
</dbReference>
<comment type="cofactor">
    <cofactor evidence="10 11">
        <name>Zn(2+)</name>
        <dbReference type="ChEBI" id="CHEBI:29105"/>
    </cofactor>
    <text evidence="10 11">Binds 1 zinc ion per subunit.</text>
</comment>
<keyword evidence="14" id="KW-1185">Reference proteome</keyword>
<dbReference type="PANTHER" id="PTHR10127:SF780">
    <property type="entry name" value="METALLOENDOPEPTIDASE"/>
    <property type="match status" value="1"/>
</dbReference>
<organism evidence="13 14">
    <name type="scientific">Hypothenemus hampei</name>
    <name type="common">Coffee berry borer</name>
    <dbReference type="NCBI Taxonomy" id="57062"/>
    <lineage>
        <taxon>Eukaryota</taxon>
        <taxon>Metazoa</taxon>
        <taxon>Ecdysozoa</taxon>
        <taxon>Arthropoda</taxon>
        <taxon>Hexapoda</taxon>
        <taxon>Insecta</taxon>
        <taxon>Pterygota</taxon>
        <taxon>Neoptera</taxon>
        <taxon>Endopterygota</taxon>
        <taxon>Coleoptera</taxon>
        <taxon>Polyphaga</taxon>
        <taxon>Cucujiformia</taxon>
        <taxon>Curculionidae</taxon>
        <taxon>Scolytinae</taxon>
        <taxon>Hypothenemus</taxon>
    </lineage>
</organism>
<feature type="chain" id="PRO_5044530619" description="Metalloendopeptidase" evidence="11">
    <location>
        <begin position="19"/>
        <end position="321"/>
    </location>
</feature>